<evidence type="ECO:0000313" key="3">
    <source>
        <dbReference type="Proteomes" id="UP001207116"/>
    </source>
</evidence>
<keyword evidence="1" id="KW-0802">TPR repeat</keyword>
<evidence type="ECO:0008006" key="4">
    <source>
        <dbReference type="Google" id="ProtNLM"/>
    </source>
</evidence>
<evidence type="ECO:0000256" key="1">
    <source>
        <dbReference type="PROSITE-ProRule" id="PRU00339"/>
    </source>
</evidence>
<reference evidence="2" key="1">
    <citation type="submission" date="2022-11" db="EMBL/GenBank/DDBJ databases">
        <title>The characterization of three novel Bacteroidetes species and genomic analysis of their roles in tidal elemental geochemical cycles.</title>
        <authorList>
            <person name="Ma K.-J."/>
        </authorList>
    </citation>
    <scope>NUCLEOTIDE SEQUENCE</scope>
    <source>
        <strain evidence="2">M415</strain>
    </source>
</reference>
<dbReference type="Gene3D" id="3.90.226.10">
    <property type="entry name" value="2-enoyl-CoA Hydratase, Chain A, domain 1"/>
    <property type="match status" value="1"/>
</dbReference>
<dbReference type="SUPFAM" id="SSF52096">
    <property type="entry name" value="ClpP/crotonase"/>
    <property type="match status" value="1"/>
</dbReference>
<dbReference type="InterPro" id="IPR029045">
    <property type="entry name" value="ClpP/crotonase-like_dom_sf"/>
</dbReference>
<name>A0AAE3SP63_9FLAO</name>
<organism evidence="2 3">
    <name type="scientific">Lentiprolixibacter aurantiacus</name>
    <dbReference type="NCBI Taxonomy" id="2993939"/>
    <lineage>
        <taxon>Bacteria</taxon>
        <taxon>Pseudomonadati</taxon>
        <taxon>Bacteroidota</taxon>
        <taxon>Flavobacteriia</taxon>
        <taxon>Flavobacteriales</taxon>
        <taxon>Flavobacteriaceae</taxon>
        <taxon>Lentiprolixibacter</taxon>
    </lineage>
</organism>
<dbReference type="Gene3D" id="1.25.40.10">
    <property type="entry name" value="Tetratricopeptide repeat domain"/>
    <property type="match status" value="1"/>
</dbReference>
<protein>
    <recommendedName>
        <fullName evidence="4">Tail specific protease domain-containing protein</fullName>
    </recommendedName>
</protein>
<keyword evidence="3" id="KW-1185">Reference proteome</keyword>
<dbReference type="Proteomes" id="UP001207116">
    <property type="component" value="Unassembled WGS sequence"/>
</dbReference>
<sequence>MKTNPLITLTILILFVLNTSNVFSQVNHDGIENPIEYYKKRSKALSLAQSENWRDLIPMAESLTRQYQMDGDLFYILGLAYYQTGQYQMAITALRKTLDLGGTILSVPTGSSPSNDIMVKIARAYALDGDKANAMRWLQKGFASRFDEKPFLKGDPAFRAFNQDEDFLQLFGIGNQDKPTREDAWTADLNYLQKRIVEMHYALDDVIAEDDFKVLFDELISSINTFSDEQIVVGIMKIMGRLGNGHNFIIPTSPEIGALKKLPVQFYQFNDGMFIVDANESYEKWIGYQVVTIGNTPIEKALDKTNAVNARDNAMQTLWQGPYFLSMPNVLKGLGIIEDENQVILTLKENTGKTEKVTLEPITWNFTGFPRIPALKKGSQPLYLSKMDNIFWYESLLEDQAIYIQFNSVQNKNDLSLKDFTLEIKDQIDQRKPQFLIVDLRHNSGGNGAIRNHMLKLLVQFEAANPEGKIFVLMGRRTYSAAQNLLTEISMHTNAILVGEPSSSKPNTIGEAGWFQLPYSGLLGIISTQYHKSSEAEDFRNWIAPHIPVGLSSRDYFSGNDKALDIIMDVIKTSEIRIKD</sequence>
<gene>
    <name evidence="2" type="ORF">OO016_06230</name>
</gene>
<dbReference type="InterPro" id="IPR019734">
    <property type="entry name" value="TPR_rpt"/>
</dbReference>
<comment type="caution">
    <text evidence="2">The sequence shown here is derived from an EMBL/GenBank/DDBJ whole genome shotgun (WGS) entry which is preliminary data.</text>
</comment>
<accession>A0AAE3SP63</accession>
<dbReference type="RefSeq" id="WP_266011682.1">
    <property type="nucleotide sequence ID" value="NZ_JAPFQP010000001.1"/>
</dbReference>
<dbReference type="InterPro" id="IPR011990">
    <property type="entry name" value="TPR-like_helical_dom_sf"/>
</dbReference>
<dbReference type="AlphaFoldDB" id="A0AAE3SP63"/>
<dbReference type="SUPFAM" id="SSF48452">
    <property type="entry name" value="TPR-like"/>
    <property type="match status" value="1"/>
</dbReference>
<dbReference type="EMBL" id="JAPFQP010000001">
    <property type="protein sequence ID" value="MCX2719192.1"/>
    <property type="molecule type" value="Genomic_DNA"/>
</dbReference>
<dbReference type="PROSITE" id="PS50005">
    <property type="entry name" value="TPR"/>
    <property type="match status" value="1"/>
</dbReference>
<evidence type="ECO:0000313" key="2">
    <source>
        <dbReference type="EMBL" id="MCX2719192.1"/>
    </source>
</evidence>
<feature type="repeat" description="TPR" evidence="1">
    <location>
        <begin position="71"/>
        <end position="104"/>
    </location>
</feature>
<proteinExistence type="predicted"/>